<organism evidence="3 4">
    <name type="scientific">Mycolicibacterium goodii</name>
    <name type="common">Mycobacterium goodii</name>
    <dbReference type="NCBI Taxonomy" id="134601"/>
    <lineage>
        <taxon>Bacteria</taxon>
        <taxon>Bacillati</taxon>
        <taxon>Actinomycetota</taxon>
        <taxon>Actinomycetes</taxon>
        <taxon>Mycobacteriales</taxon>
        <taxon>Mycobacteriaceae</taxon>
        <taxon>Mycolicibacterium</taxon>
    </lineage>
</organism>
<dbReference type="InterPro" id="IPR011251">
    <property type="entry name" value="Luciferase-like_dom"/>
</dbReference>
<gene>
    <name evidence="3" type="ORF">KL859_31110</name>
</gene>
<accession>A0ABS6HXB7</accession>
<comment type="caution">
    <text evidence="3">The sequence shown here is derived from an EMBL/GenBank/DDBJ whole genome shotgun (WGS) entry which is preliminary data.</text>
</comment>
<dbReference type="SUPFAM" id="SSF51679">
    <property type="entry name" value="Bacterial luciferase-like"/>
    <property type="match status" value="1"/>
</dbReference>
<protein>
    <submittedName>
        <fullName evidence="3">LLM class flavin-dependent oxidoreductase</fullName>
    </submittedName>
</protein>
<evidence type="ECO:0000259" key="2">
    <source>
        <dbReference type="Pfam" id="PF00296"/>
    </source>
</evidence>
<keyword evidence="1" id="KW-0560">Oxidoreductase</keyword>
<proteinExistence type="predicted"/>
<evidence type="ECO:0000256" key="1">
    <source>
        <dbReference type="ARBA" id="ARBA00023002"/>
    </source>
</evidence>
<reference evidence="3 4" key="1">
    <citation type="submission" date="2021-05" db="EMBL/GenBank/DDBJ databases">
        <title>Draft Genome Sequences of Clinical Respiratory Isolates of Mycobacterium goodii Recovered in Ireland.</title>
        <authorList>
            <person name="Flanagan P.R."/>
            <person name="Mok S."/>
            <person name="Roycroft E."/>
            <person name="Rogers T.R."/>
            <person name="Fitzgibbon M."/>
        </authorList>
    </citation>
    <scope>NUCLEOTIDE SEQUENCE [LARGE SCALE GENOMIC DNA]</scope>
    <source>
        <strain evidence="3 4">14IE55</strain>
    </source>
</reference>
<name>A0ABS6HXB7_MYCGD</name>
<dbReference type="Pfam" id="PF00296">
    <property type="entry name" value="Bac_luciferase"/>
    <property type="match status" value="1"/>
</dbReference>
<keyword evidence="4" id="KW-1185">Reference proteome</keyword>
<dbReference type="Gene3D" id="3.20.20.30">
    <property type="entry name" value="Luciferase-like domain"/>
    <property type="match status" value="1"/>
</dbReference>
<feature type="domain" description="Luciferase-like" evidence="2">
    <location>
        <begin position="65"/>
        <end position="351"/>
    </location>
</feature>
<dbReference type="RefSeq" id="WP_214396174.1">
    <property type="nucleotide sequence ID" value="NZ_JAHBOL010000048.1"/>
</dbReference>
<dbReference type="Proteomes" id="UP000696413">
    <property type="component" value="Unassembled WGS sequence"/>
</dbReference>
<evidence type="ECO:0000313" key="4">
    <source>
        <dbReference type="Proteomes" id="UP000696413"/>
    </source>
</evidence>
<dbReference type="CDD" id="cd01097">
    <property type="entry name" value="Tetrahydromethanopterin_reductase"/>
    <property type="match status" value="1"/>
</dbReference>
<dbReference type="PANTHER" id="PTHR43244">
    <property type="match status" value="1"/>
</dbReference>
<evidence type="ECO:0000313" key="3">
    <source>
        <dbReference type="EMBL" id="MBU8827308.1"/>
    </source>
</evidence>
<dbReference type="InterPro" id="IPR036661">
    <property type="entry name" value="Luciferase-like_sf"/>
</dbReference>
<dbReference type="InterPro" id="IPR050564">
    <property type="entry name" value="F420-G6PD/mer"/>
</dbReference>
<dbReference type="PANTHER" id="PTHR43244:SF1">
    <property type="entry name" value="5,10-METHYLENETETRAHYDROMETHANOPTERIN REDUCTASE"/>
    <property type="match status" value="1"/>
</dbReference>
<dbReference type="EMBL" id="JAHBOM010000040">
    <property type="protein sequence ID" value="MBU8827308.1"/>
    <property type="molecule type" value="Genomic_DNA"/>
</dbReference>
<sequence>MRKPTFKVGLSEQPLYARCSATALVRAGYLTALGTRGDSFWVPDHLASLLPRSVMTTKHVGAARWVPRPDAHLEPWTVLGHLAASNRLGRLRLGIGVTDAGRRNPAVTAQAAATLHLLTRGRAILGIGTGARESNQPYGVEWSRPVARFKESLATIRALWDSGGDPVTRDSPFFPLHNAVFDLPPYRGRWPEIWVGAHGPRMFRAAGRYADGWYPVAMMLTRKQYTAGLDQIRTAASDAGRDPSAITPACLFFIVAGGSRDEVDEALASPAIKAFTLNASAQTWLRHGMSHPLGEAFSGAQDILAPEYDEQTVLSATAEVPQALLKECFVAGTATDIIDQVAEWRDHGVRHAVIGNFSAVQRSARRGVAAHIPLTKILRGLRNL</sequence>